<dbReference type="InterPro" id="IPR001173">
    <property type="entry name" value="Glyco_trans_2-like"/>
</dbReference>
<dbReference type="AlphaFoldDB" id="A0A9X2P9A6"/>
<comment type="caution">
    <text evidence="2">The sequence shown here is derived from an EMBL/GenBank/DDBJ whole genome shotgun (WGS) entry which is preliminary data.</text>
</comment>
<dbReference type="PANTHER" id="PTHR43179">
    <property type="entry name" value="RHAMNOSYLTRANSFERASE WBBL"/>
    <property type="match status" value="1"/>
</dbReference>
<reference evidence="2" key="1">
    <citation type="submission" date="2022-08" db="EMBL/GenBank/DDBJ databases">
        <authorList>
            <person name="Zhang D."/>
        </authorList>
    </citation>
    <scope>NUCLEOTIDE SEQUENCE</scope>
    <source>
        <strain evidence="2">XJ19-11</strain>
    </source>
</reference>
<dbReference type="Pfam" id="PF00535">
    <property type="entry name" value="Glycos_transf_2"/>
    <property type="match status" value="1"/>
</dbReference>
<dbReference type="RefSeq" id="WP_258424023.1">
    <property type="nucleotide sequence ID" value="NZ_JANSUY010000013.1"/>
</dbReference>
<proteinExistence type="predicted"/>
<keyword evidence="3" id="KW-1185">Reference proteome</keyword>
<evidence type="ECO:0000259" key="1">
    <source>
        <dbReference type="Pfam" id="PF00535"/>
    </source>
</evidence>
<dbReference type="Gene3D" id="3.90.550.10">
    <property type="entry name" value="Spore Coat Polysaccharide Biosynthesis Protein SpsA, Chain A"/>
    <property type="match status" value="1"/>
</dbReference>
<dbReference type="EMBL" id="JANSUY010000013">
    <property type="protein sequence ID" value="MCR9016170.1"/>
    <property type="molecule type" value="Genomic_DNA"/>
</dbReference>
<dbReference type="SUPFAM" id="SSF53448">
    <property type="entry name" value="Nucleotide-diphospho-sugar transferases"/>
    <property type="match status" value="1"/>
</dbReference>
<gene>
    <name evidence="2" type="ORF">NU887_14090</name>
</gene>
<evidence type="ECO:0000313" key="3">
    <source>
        <dbReference type="Proteomes" id="UP001142175"/>
    </source>
</evidence>
<name>A0A9X2P9A6_9BACT</name>
<accession>A0A9X2P9A6</accession>
<dbReference type="InterPro" id="IPR029044">
    <property type="entry name" value="Nucleotide-diphossugar_trans"/>
</dbReference>
<dbReference type="Proteomes" id="UP001142175">
    <property type="component" value="Unassembled WGS sequence"/>
</dbReference>
<feature type="domain" description="Glycosyltransferase 2-like" evidence="1">
    <location>
        <begin position="11"/>
        <end position="121"/>
    </location>
</feature>
<protein>
    <submittedName>
        <fullName evidence="2">Glycosyltransferase family 2 protein</fullName>
    </submittedName>
</protein>
<dbReference type="PANTHER" id="PTHR43179:SF7">
    <property type="entry name" value="RHAMNOSYLTRANSFERASE WBBL"/>
    <property type="match status" value="1"/>
</dbReference>
<sequence length="306" mass="35146">MRKSMTGIATIIVTYNGSRWIKKCLEHLFQSSVSSDIILLDNKSTDDTIEILSPFLEKIEFIQLPSNLGFGGANNIGIQRALELGYSHIFLLNQDAYVQQDCIAKLHSTALENPQYGILSPVQLDSSGLDFDPVFKGQVAKHYSPDPDMAIKELSNENPAPVIEVKFVGAAAWFLSAEMIRKTGLFHPVFFHYGEDNNFAARAQYFGYKIGIQVATAMIHDRNARDKTKFLPIKLRSFPLHQLLDIRKPMAIAWFVGYYQLNRTWKKLQKTQGDVYKKEFLEIRRWFFDKLDEAKEIRKELKKGFR</sequence>
<organism evidence="2 3">
    <name type="scientific">Aquiflexum gelatinilyticum</name>
    <dbReference type="NCBI Taxonomy" id="2961943"/>
    <lineage>
        <taxon>Bacteria</taxon>
        <taxon>Pseudomonadati</taxon>
        <taxon>Bacteroidota</taxon>
        <taxon>Cytophagia</taxon>
        <taxon>Cytophagales</taxon>
        <taxon>Cyclobacteriaceae</taxon>
        <taxon>Aquiflexum</taxon>
    </lineage>
</organism>
<dbReference type="CDD" id="cd04186">
    <property type="entry name" value="GT_2_like_c"/>
    <property type="match status" value="1"/>
</dbReference>
<evidence type="ECO:0000313" key="2">
    <source>
        <dbReference type="EMBL" id="MCR9016170.1"/>
    </source>
</evidence>